<dbReference type="EMBL" id="JQ823123">
    <property type="protein sequence ID" value="AFM54765.1"/>
    <property type="molecule type" value="Genomic_DNA"/>
</dbReference>
<dbReference type="RefSeq" id="YP_006560444.1">
    <property type="nucleotide sequence ID" value="NC_018272.1"/>
</dbReference>
<dbReference type="OrthoDB" id="29487at10239"/>
<keyword evidence="2" id="KW-1185">Reference proteome</keyword>
<organism evidence="1 2">
    <name type="scientific">Nonlabens phage P12024L</name>
    <dbReference type="NCBI Taxonomy" id="1168479"/>
    <lineage>
        <taxon>Viruses</taxon>
        <taxon>Duplodnaviria</taxon>
        <taxon>Heunggongvirae</taxon>
        <taxon>Uroviricota</taxon>
        <taxon>Caudoviricetes</taxon>
        <taxon>Inhavirus</taxon>
        <taxon>Inhavirus P12024L</taxon>
    </lineage>
</organism>
<proteinExistence type="predicted"/>
<reference evidence="1 2" key="1">
    <citation type="journal article" date="2012" name="J. Virol.">
        <title>Complete Genome Sequences of Two Persicivirga Bacteriophages, P12024S and P12024L.</title>
        <authorList>
            <person name="Kang I."/>
            <person name="Jang H."/>
            <person name="Cho J.C."/>
        </authorList>
    </citation>
    <scope>NUCLEOTIDE SEQUENCE [LARGE SCALE GENOMIC DNA]</scope>
</reference>
<protein>
    <submittedName>
        <fullName evidence="1">Uncharacterized protein</fullName>
    </submittedName>
</protein>
<accession>I6S6V4</accession>
<dbReference type="GeneID" id="13405384"/>
<dbReference type="Proteomes" id="UP000002819">
    <property type="component" value="Segment"/>
</dbReference>
<evidence type="ECO:0000313" key="2">
    <source>
        <dbReference type="Proteomes" id="UP000002819"/>
    </source>
</evidence>
<gene>
    <name evidence="1" type="ORF">P12024L_45</name>
</gene>
<name>I6S6V4_9CAUD</name>
<dbReference type="KEGG" id="vg:13405384"/>
<evidence type="ECO:0000313" key="1">
    <source>
        <dbReference type="EMBL" id="AFM54765.1"/>
    </source>
</evidence>
<sequence>MATFSEIDITFLDSFEVNTATNVLSIGYTDNQTGTSLLINETIVTTRLQSGEFSVGTDANTQAQNYKDALDLDIVPSGDWEVSISGATITVKSTLDFIQFRRAAAGAPNDTRITGVIRNYTIPIERTGGILPARSNYYINRDINDAAITQQTVKIWVESDQFNDDYAQATPNYTATQLRPSSNWNSFDFAVSQYARDFINPTLPDLSASLEPSEDGSVIAMSVSTRNNQQATDQPILNQVITTLGYSGYNLGAKPIYNRDILLCSTINQVKKGEKIVVPIFTLGGLSQVVLKGSDGTTIETVNVTATNFIKDAISYAVFSTDNIDDEYVTVNDQYRFELINECKYDTEVVYFLNRYGAFEGLTFFKTQKKTVQVERFGAFKNNYVEGGVYSNKRHLYRNGGVQGRETLQLSSGYVSEAQNAQFEDLLLSDYVFLSDNSPINVDTNSIEKKTRIVDKLISYDISFKRSSDLIQTV</sequence>